<keyword evidence="3" id="KW-1185">Reference proteome</keyword>
<evidence type="ECO:0000313" key="3">
    <source>
        <dbReference type="Proteomes" id="UP000199004"/>
    </source>
</evidence>
<dbReference type="RefSeq" id="WP_143016265.1">
    <property type="nucleotide sequence ID" value="NZ_BKAE01000014.1"/>
</dbReference>
<gene>
    <name evidence="2" type="ORF">SAMN05192576_4139</name>
</gene>
<protein>
    <submittedName>
        <fullName evidence="2">Uncharacterized protein</fullName>
    </submittedName>
</protein>
<sequence length="195" mass="21675">MRPVMRPAIAALAALLLVGVSAPTAHAVDPVVDAYDYQQDVKIYPRPGPGDVQRKTIDLYRLTVTQLTGKVRFTVRLKKVLPESYKYDQMVFIDLTPAPSSDQTWSANYGFSPQQPTLGYANLFLDESGESYKVCDPVVTVANTAKRKVYVDVPNKCVPTTPAKIKLNSYLGIFRSDAPTYSRDFMKVNGAHDLR</sequence>
<feature type="chain" id="PRO_5011586622" evidence="1">
    <location>
        <begin position="28"/>
        <end position="195"/>
    </location>
</feature>
<feature type="signal peptide" evidence="1">
    <location>
        <begin position="1"/>
        <end position="27"/>
    </location>
</feature>
<name>A0A1H0K2M7_9ACTN</name>
<evidence type="ECO:0000256" key="1">
    <source>
        <dbReference type="SAM" id="SignalP"/>
    </source>
</evidence>
<reference evidence="2 3" key="1">
    <citation type="submission" date="2016-10" db="EMBL/GenBank/DDBJ databases">
        <authorList>
            <person name="de Groot N.N."/>
        </authorList>
    </citation>
    <scope>NUCLEOTIDE SEQUENCE [LARGE SCALE GENOMIC DNA]</scope>
    <source>
        <strain evidence="2 3">CGMCC 1.11147</strain>
    </source>
</reference>
<accession>A0A1H0K2M7</accession>
<evidence type="ECO:0000313" key="2">
    <source>
        <dbReference type="EMBL" id="SDO50285.1"/>
    </source>
</evidence>
<dbReference type="EMBL" id="FNIC01000009">
    <property type="protein sequence ID" value="SDO50285.1"/>
    <property type="molecule type" value="Genomic_DNA"/>
</dbReference>
<proteinExistence type="predicted"/>
<dbReference type="Proteomes" id="UP000199004">
    <property type="component" value="Unassembled WGS sequence"/>
</dbReference>
<dbReference type="AlphaFoldDB" id="A0A1H0K2M7"/>
<keyword evidence="1" id="KW-0732">Signal</keyword>
<organism evidence="2 3">
    <name type="scientific">Nocardioides szechwanensis</name>
    <dbReference type="NCBI Taxonomy" id="1005944"/>
    <lineage>
        <taxon>Bacteria</taxon>
        <taxon>Bacillati</taxon>
        <taxon>Actinomycetota</taxon>
        <taxon>Actinomycetes</taxon>
        <taxon>Propionibacteriales</taxon>
        <taxon>Nocardioidaceae</taxon>
        <taxon>Nocardioides</taxon>
    </lineage>
</organism>